<dbReference type="HOGENOM" id="CLU_2943021_0_0_1"/>
<dbReference type="EMBL" id="KI298354">
    <property type="protein sequence ID" value="ERZ98972.1"/>
    <property type="molecule type" value="Genomic_DNA"/>
</dbReference>
<sequence>MDFFFTLMASQESMSLGHRVAPHLFSEPSQRAEPHEIYTIDDGNFAIFCQEVQYVCIGKVICNAIINLMR</sequence>
<protein>
    <submittedName>
        <fullName evidence="1">Uncharacterized protein</fullName>
    </submittedName>
</protein>
<organism evidence="1">
    <name type="scientific">Rhizophagus irregularis (strain DAOM 181602 / DAOM 197198 / MUCL 43194)</name>
    <name type="common">Arbuscular mycorrhizal fungus</name>
    <name type="synonym">Glomus intraradices</name>
    <dbReference type="NCBI Taxonomy" id="747089"/>
    <lineage>
        <taxon>Eukaryota</taxon>
        <taxon>Fungi</taxon>
        <taxon>Fungi incertae sedis</taxon>
        <taxon>Mucoromycota</taxon>
        <taxon>Glomeromycotina</taxon>
        <taxon>Glomeromycetes</taxon>
        <taxon>Glomerales</taxon>
        <taxon>Glomeraceae</taxon>
        <taxon>Rhizophagus</taxon>
    </lineage>
</organism>
<reference evidence="1" key="1">
    <citation type="submission" date="2013-07" db="EMBL/GenBank/DDBJ databases">
        <title>The genome of an arbuscular mycorrhizal fungus provides insights into the evolution of the oldest plant symbiosis.</title>
        <authorList>
            <consortium name="DOE Joint Genome Institute"/>
            <person name="Tisserant E."/>
            <person name="Malbreil M."/>
            <person name="Kuo A."/>
            <person name="Kohler A."/>
            <person name="Symeonidi A."/>
            <person name="Balestrini R."/>
            <person name="Charron P."/>
            <person name="Duensing N."/>
            <person name="Frei-dit-Frey N."/>
            <person name="Gianinazzi-Pearson V."/>
            <person name="Gilbert B."/>
            <person name="Handa Y."/>
            <person name="Hijri M."/>
            <person name="Kaul R."/>
            <person name="Kawaguchi M."/>
            <person name="Krajinski F."/>
            <person name="Lammers P."/>
            <person name="Lapierre D."/>
            <person name="Masclaux F.G."/>
            <person name="Murat C."/>
            <person name="Morin E."/>
            <person name="Ndikumana S."/>
            <person name="Pagni M."/>
            <person name="Petitpierre D."/>
            <person name="Requena N."/>
            <person name="Rosikiewicz P."/>
            <person name="Riley R."/>
            <person name="Saito K."/>
            <person name="San Clemente H."/>
            <person name="Shapiro H."/>
            <person name="van Tuinen D."/>
            <person name="Becard G."/>
            <person name="Bonfante P."/>
            <person name="Paszkowski U."/>
            <person name="Shachar-Hill Y."/>
            <person name="Young J.P."/>
            <person name="Sanders I.R."/>
            <person name="Henrissat B."/>
            <person name="Rensing S.A."/>
            <person name="Grigoriev I.V."/>
            <person name="Corradi N."/>
            <person name="Roux C."/>
            <person name="Martin F."/>
        </authorList>
    </citation>
    <scope>NUCLEOTIDE SEQUENCE</scope>
    <source>
        <strain evidence="1">DAOM 197198</strain>
    </source>
</reference>
<gene>
    <name evidence="1" type="ORF">GLOINDRAFT_282485</name>
</gene>
<name>U9SY50_RHIID</name>
<evidence type="ECO:0000313" key="1">
    <source>
        <dbReference type="EMBL" id="ERZ98972.1"/>
    </source>
</evidence>
<dbReference type="AlphaFoldDB" id="U9SY50"/>
<accession>U9SY50</accession>
<dbReference type="VEuPathDB" id="FungiDB:RhiirFUN_022776"/>
<proteinExistence type="predicted"/>